<sequence>MTYKYLTTRELTFIYNFWKQDIKAYQAAKALKRSSETVYRVYRFLDAGNSISQFPGNHQINKTHCGRKLIELPEDETKYIEQKLSLGWTPDTIIG</sequence>
<organism evidence="1 2">
    <name type="scientific">Liquorilactobacillus aquaticus DSM 21051</name>
    <dbReference type="NCBI Taxonomy" id="1423725"/>
    <lineage>
        <taxon>Bacteria</taxon>
        <taxon>Bacillati</taxon>
        <taxon>Bacillota</taxon>
        <taxon>Bacilli</taxon>
        <taxon>Lactobacillales</taxon>
        <taxon>Lactobacillaceae</taxon>
        <taxon>Liquorilactobacillus</taxon>
    </lineage>
</organism>
<dbReference type="AlphaFoldDB" id="A0A0R2CTD9"/>
<evidence type="ECO:0000313" key="2">
    <source>
        <dbReference type="Proteomes" id="UP000051015"/>
    </source>
</evidence>
<comment type="caution">
    <text evidence="1">The sequence shown here is derived from an EMBL/GenBank/DDBJ whole genome shotgun (WGS) entry which is preliminary data.</text>
</comment>
<keyword evidence="2" id="KW-1185">Reference proteome</keyword>
<name>A0A0R2CTD9_9LACO</name>
<evidence type="ECO:0000313" key="1">
    <source>
        <dbReference type="EMBL" id="KRM94887.1"/>
    </source>
</evidence>
<gene>
    <name evidence="1" type="ORF">FC19_GL000147</name>
</gene>
<protein>
    <submittedName>
        <fullName evidence="1">Transposase</fullName>
    </submittedName>
</protein>
<dbReference type="Proteomes" id="UP000051015">
    <property type="component" value="Unassembled WGS sequence"/>
</dbReference>
<accession>A0A0R2CTD9</accession>
<proteinExistence type="predicted"/>
<reference evidence="1 2" key="1">
    <citation type="journal article" date="2015" name="Genome Announc.">
        <title>Expanding the biotechnology potential of lactobacilli through comparative genomics of 213 strains and associated genera.</title>
        <authorList>
            <person name="Sun Z."/>
            <person name="Harris H.M."/>
            <person name="McCann A."/>
            <person name="Guo C."/>
            <person name="Argimon S."/>
            <person name="Zhang W."/>
            <person name="Yang X."/>
            <person name="Jeffery I.B."/>
            <person name="Cooney J.C."/>
            <person name="Kagawa T.F."/>
            <person name="Liu W."/>
            <person name="Song Y."/>
            <person name="Salvetti E."/>
            <person name="Wrobel A."/>
            <person name="Rasinkangas P."/>
            <person name="Parkhill J."/>
            <person name="Rea M.C."/>
            <person name="O'Sullivan O."/>
            <person name="Ritari J."/>
            <person name="Douillard F.P."/>
            <person name="Paul Ross R."/>
            <person name="Yang R."/>
            <person name="Briner A.E."/>
            <person name="Felis G.E."/>
            <person name="de Vos W.M."/>
            <person name="Barrangou R."/>
            <person name="Klaenhammer T.R."/>
            <person name="Caufield P.W."/>
            <person name="Cui Y."/>
            <person name="Zhang H."/>
            <person name="O'Toole P.W."/>
        </authorList>
    </citation>
    <scope>NUCLEOTIDE SEQUENCE [LARGE SCALE GENOMIC DNA]</scope>
    <source>
        <strain evidence="1 2">DSM 21051</strain>
    </source>
</reference>
<dbReference type="EMBL" id="AYZD01000035">
    <property type="protein sequence ID" value="KRM94887.1"/>
    <property type="molecule type" value="Genomic_DNA"/>
</dbReference>
<dbReference type="PATRIC" id="fig|1423725.3.peg.150"/>